<evidence type="ECO:0000313" key="2">
    <source>
        <dbReference type="EMBL" id="TWI11369.1"/>
    </source>
</evidence>
<sequence>MLSLYIYGARGDRHNHVSQAELTERTPVSHSDEQLQSVLETLEECRRVLIASNSRESAELLSIVILDVRMRLKGIDDADLKALCDEMLRSAASEPPSPSKQAQVQPRRPLLRVVK</sequence>
<evidence type="ECO:0000256" key="1">
    <source>
        <dbReference type="SAM" id="MobiDB-lite"/>
    </source>
</evidence>
<name>A0A562LUP9_9BRAD</name>
<feature type="region of interest" description="Disordered" evidence="1">
    <location>
        <begin position="91"/>
        <end position="115"/>
    </location>
</feature>
<accession>A0A562LUP9</accession>
<protein>
    <submittedName>
        <fullName evidence="2">Uncharacterized protein</fullName>
    </submittedName>
</protein>
<evidence type="ECO:0000313" key="3">
    <source>
        <dbReference type="Proteomes" id="UP000317176"/>
    </source>
</evidence>
<keyword evidence="3" id="KW-1185">Reference proteome</keyword>
<organism evidence="2 3">
    <name type="scientific">Bradyrhizobium daqingense</name>
    <dbReference type="NCBI Taxonomy" id="993502"/>
    <lineage>
        <taxon>Bacteria</taxon>
        <taxon>Pseudomonadati</taxon>
        <taxon>Pseudomonadota</taxon>
        <taxon>Alphaproteobacteria</taxon>
        <taxon>Hyphomicrobiales</taxon>
        <taxon>Nitrobacteraceae</taxon>
        <taxon>Bradyrhizobium</taxon>
    </lineage>
</organism>
<dbReference type="AlphaFoldDB" id="A0A562LUP9"/>
<gene>
    <name evidence="2" type="ORF">IQ17_00519</name>
</gene>
<dbReference type="RefSeq" id="WP_231088652.1">
    <property type="nucleotide sequence ID" value="NZ_CP088014.1"/>
</dbReference>
<reference evidence="2 3" key="1">
    <citation type="journal article" date="2015" name="Stand. Genomic Sci.">
        <title>Genomic Encyclopedia of Bacterial and Archaeal Type Strains, Phase III: the genomes of soil and plant-associated and newly described type strains.</title>
        <authorList>
            <person name="Whitman W.B."/>
            <person name="Woyke T."/>
            <person name="Klenk H.P."/>
            <person name="Zhou Y."/>
            <person name="Lilburn T.G."/>
            <person name="Beck B.J."/>
            <person name="De Vos P."/>
            <person name="Vandamme P."/>
            <person name="Eisen J.A."/>
            <person name="Garrity G."/>
            <person name="Hugenholtz P."/>
            <person name="Kyrpides N.C."/>
        </authorList>
    </citation>
    <scope>NUCLEOTIDE SEQUENCE [LARGE SCALE GENOMIC DNA]</scope>
    <source>
        <strain evidence="2 3">CGMCC 1.10947</strain>
    </source>
</reference>
<dbReference type="EMBL" id="VLKL01000001">
    <property type="protein sequence ID" value="TWI11369.1"/>
    <property type="molecule type" value="Genomic_DNA"/>
</dbReference>
<proteinExistence type="predicted"/>
<dbReference type="Proteomes" id="UP000317176">
    <property type="component" value="Unassembled WGS sequence"/>
</dbReference>
<comment type="caution">
    <text evidence="2">The sequence shown here is derived from an EMBL/GenBank/DDBJ whole genome shotgun (WGS) entry which is preliminary data.</text>
</comment>